<comment type="caution">
    <text evidence="6">The sequence shown here is derived from an EMBL/GenBank/DDBJ whole genome shotgun (WGS) entry which is preliminary data.</text>
</comment>
<evidence type="ECO:0000256" key="1">
    <source>
        <dbReference type="ARBA" id="ARBA00022553"/>
    </source>
</evidence>
<gene>
    <name evidence="6" type="ORF">JJ685_14230</name>
</gene>
<evidence type="ECO:0000256" key="3">
    <source>
        <dbReference type="PROSITE-ProRule" id="PRU00169"/>
    </source>
</evidence>
<dbReference type="Pfam" id="PF00072">
    <property type="entry name" value="Response_reg"/>
    <property type="match status" value="1"/>
</dbReference>
<dbReference type="SMART" id="SM00421">
    <property type="entry name" value="HTH_LUXR"/>
    <property type="match status" value="1"/>
</dbReference>
<dbReference type="PROSITE" id="PS50110">
    <property type="entry name" value="RESPONSE_REGULATORY"/>
    <property type="match status" value="1"/>
</dbReference>
<dbReference type="InterPro" id="IPR000792">
    <property type="entry name" value="Tscrpt_reg_LuxR_C"/>
</dbReference>
<dbReference type="InterPro" id="IPR058245">
    <property type="entry name" value="NreC/VraR/RcsB-like_REC"/>
</dbReference>
<proteinExistence type="predicted"/>
<dbReference type="GO" id="GO:0003677">
    <property type="term" value="F:DNA binding"/>
    <property type="evidence" value="ECO:0007669"/>
    <property type="project" value="UniProtKB-KW"/>
</dbReference>
<evidence type="ECO:0000259" key="5">
    <source>
        <dbReference type="PROSITE" id="PS50110"/>
    </source>
</evidence>
<dbReference type="InterPro" id="IPR001789">
    <property type="entry name" value="Sig_transdc_resp-reg_receiver"/>
</dbReference>
<accession>A0A936Z0F0</accession>
<feature type="domain" description="Response regulatory" evidence="5">
    <location>
        <begin position="13"/>
        <end position="129"/>
    </location>
</feature>
<name>A0A936Z0F0_9BURK</name>
<dbReference type="PROSITE" id="PS50043">
    <property type="entry name" value="HTH_LUXR_2"/>
    <property type="match status" value="1"/>
</dbReference>
<sequence>MQIHTSVTGRRISVVLADDHDIVRGGIKALLQLMPDVQVIDEARDGEELLAVLARCKPDVVLTDLAMPGLDGLAAIARIHEQYPDLRVLVLSMYDTLDFVRRAVASGASGYLMKDSAPQELEQAVRAVASTGSYFSGTVARLLLHPEETASDDGLTERQIEILVRLASGMSSKEIAYDLGLSSKTVDVHRGRIMERLELRDVASLTRYAVRKGLIKP</sequence>
<evidence type="ECO:0000256" key="2">
    <source>
        <dbReference type="ARBA" id="ARBA00023125"/>
    </source>
</evidence>
<dbReference type="InterPro" id="IPR039420">
    <property type="entry name" value="WalR-like"/>
</dbReference>
<evidence type="ECO:0000313" key="7">
    <source>
        <dbReference type="Proteomes" id="UP000599109"/>
    </source>
</evidence>
<keyword evidence="1 3" id="KW-0597">Phosphoprotein</keyword>
<dbReference type="Pfam" id="PF00196">
    <property type="entry name" value="GerE"/>
    <property type="match status" value="1"/>
</dbReference>
<feature type="domain" description="HTH luxR-type" evidence="4">
    <location>
        <begin position="148"/>
        <end position="213"/>
    </location>
</feature>
<dbReference type="PANTHER" id="PTHR43214">
    <property type="entry name" value="TWO-COMPONENT RESPONSE REGULATOR"/>
    <property type="match status" value="1"/>
</dbReference>
<organism evidence="6 7">
    <name type="scientific">Ramlibacter monticola</name>
    <dbReference type="NCBI Taxonomy" id="1926872"/>
    <lineage>
        <taxon>Bacteria</taxon>
        <taxon>Pseudomonadati</taxon>
        <taxon>Pseudomonadota</taxon>
        <taxon>Betaproteobacteria</taxon>
        <taxon>Burkholderiales</taxon>
        <taxon>Comamonadaceae</taxon>
        <taxon>Ramlibacter</taxon>
    </lineage>
</organism>
<dbReference type="PROSITE" id="PS00622">
    <property type="entry name" value="HTH_LUXR_1"/>
    <property type="match status" value="1"/>
</dbReference>
<dbReference type="EMBL" id="JAEQNE010000003">
    <property type="protein sequence ID" value="MBL0392293.1"/>
    <property type="molecule type" value="Genomic_DNA"/>
</dbReference>
<dbReference type="PANTHER" id="PTHR43214:SF43">
    <property type="entry name" value="TWO-COMPONENT RESPONSE REGULATOR"/>
    <property type="match status" value="1"/>
</dbReference>
<keyword evidence="2" id="KW-0238">DNA-binding</keyword>
<dbReference type="InterPro" id="IPR011006">
    <property type="entry name" value="CheY-like_superfamily"/>
</dbReference>
<dbReference type="SUPFAM" id="SSF52172">
    <property type="entry name" value="CheY-like"/>
    <property type="match status" value="1"/>
</dbReference>
<dbReference type="GO" id="GO:0000160">
    <property type="term" value="P:phosphorelay signal transduction system"/>
    <property type="evidence" value="ECO:0007669"/>
    <property type="project" value="InterPro"/>
</dbReference>
<dbReference type="InterPro" id="IPR016032">
    <property type="entry name" value="Sig_transdc_resp-reg_C-effctor"/>
</dbReference>
<dbReference type="AlphaFoldDB" id="A0A936Z0F0"/>
<evidence type="ECO:0000313" key="6">
    <source>
        <dbReference type="EMBL" id="MBL0392293.1"/>
    </source>
</evidence>
<protein>
    <submittedName>
        <fullName evidence="6">Response regulator transcription factor</fullName>
    </submittedName>
</protein>
<dbReference type="Proteomes" id="UP000599109">
    <property type="component" value="Unassembled WGS sequence"/>
</dbReference>
<dbReference type="Gene3D" id="3.40.50.2300">
    <property type="match status" value="1"/>
</dbReference>
<dbReference type="SMART" id="SM00448">
    <property type="entry name" value="REC"/>
    <property type="match status" value="1"/>
</dbReference>
<dbReference type="SUPFAM" id="SSF46894">
    <property type="entry name" value="C-terminal effector domain of the bipartite response regulators"/>
    <property type="match status" value="1"/>
</dbReference>
<dbReference type="PRINTS" id="PR00038">
    <property type="entry name" value="HTHLUXR"/>
</dbReference>
<dbReference type="GO" id="GO:0006355">
    <property type="term" value="P:regulation of DNA-templated transcription"/>
    <property type="evidence" value="ECO:0007669"/>
    <property type="project" value="InterPro"/>
</dbReference>
<feature type="modified residue" description="4-aspartylphosphate" evidence="3">
    <location>
        <position position="64"/>
    </location>
</feature>
<reference evidence="6 7" key="1">
    <citation type="journal article" date="2017" name="Int. J. Syst. Evol. Microbiol.">
        <title>Ramlibacter monticola sp. nov., isolated from forest soil.</title>
        <authorList>
            <person name="Chaudhary D.K."/>
            <person name="Kim J."/>
        </authorList>
    </citation>
    <scope>NUCLEOTIDE SEQUENCE [LARGE SCALE GENOMIC DNA]</scope>
    <source>
        <strain evidence="6 7">KACC 19175</strain>
    </source>
</reference>
<dbReference type="CDD" id="cd17535">
    <property type="entry name" value="REC_NarL-like"/>
    <property type="match status" value="1"/>
</dbReference>
<dbReference type="CDD" id="cd06170">
    <property type="entry name" value="LuxR_C_like"/>
    <property type="match status" value="1"/>
</dbReference>
<evidence type="ECO:0000259" key="4">
    <source>
        <dbReference type="PROSITE" id="PS50043"/>
    </source>
</evidence>
<dbReference type="RefSeq" id="WP_201674928.1">
    <property type="nucleotide sequence ID" value="NZ_JAEQNE010000003.1"/>
</dbReference>
<keyword evidence="7" id="KW-1185">Reference proteome</keyword>